<proteinExistence type="predicted"/>
<accession>A0A9X2T2J1</accession>
<gene>
    <name evidence="1" type="ORF">NVS89_02060</name>
</gene>
<dbReference type="Proteomes" id="UP001151088">
    <property type="component" value="Unassembled WGS sequence"/>
</dbReference>
<protein>
    <submittedName>
        <fullName evidence="1">Uncharacterized protein</fullName>
    </submittedName>
</protein>
<dbReference type="EMBL" id="JANTHZ010000001">
    <property type="protein sequence ID" value="MCS0493866.1"/>
    <property type="molecule type" value="Genomic_DNA"/>
</dbReference>
<organism evidence="1 2">
    <name type="scientific">Ancylobacter mangrovi</name>
    <dbReference type="NCBI Taxonomy" id="2972472"/>
    <lineage>
        <taxon>Bacteria</taxon>
        <taxon>Pseudomonadati</taxon>
        <taxon>Pseudomonadota</taxon>
        <taxon>Alphaproteobacteria</taxon>
        <taxon>Hyphomicrobiales</taxon>
        <taxon>Xanthobacteraceae</taxon>
        <taxon>Ancylobacter</taxon>
    </lineage>
</organism>
<evidence type="ECO:0000313" key="2">
    <source>
        <dbReference type="Proteomes" id="UP001151088"/>
    </source>
</evidence>
<reference evidence="1" key="1">
    <citation type="submission" date="2022-08" db="EMBL/GenBank/DDBJ databases">
        <authorList>
            <person name="Li F."/>
        </authorList>
    </citation>
    <scope>NUCLEOTIDE SEQUENCE</scope>
    <source>
        <strain evidence="1">MQZ15Z-1</strain>
    </source>
</reference>
<dbReference type="RefSeq" id="WP_258730813.1">
    <property type="nucleotide sequence ID" value="NZ_JANTHZ010000001.1"/>
</dbReference>
<comment type="caution">
    <text evidence="1">The sequence shown here is derived from an EMBL/GenBank/DDBJ whole genome shotgun (WGS) entry which is preliminary data.</text>
</comment>
<evidence type="ECO:0000313" key="1">
    <source>
        <dbReference type="EMBL" id="MCS0493866.1"/>
    </source>
</evidence>
<sequence>MELHVRLEGEGLHPSEAMVAVETVDGARPLVVSKKSIVQNYIEVGLIREQGDKLLVELPRETESGQWRVWVRRDQVRNRESILA</sequence>
<name>A0A9X2T2J1_9HYPH</name>
<dbReference type="AlphaFoldDB" id="A0A9X2T2J1"/>
<keyword evidence="2" id="KW-1185">Reference proteome</keyword>